<name>A0A059DHE9_EUCGR</name>
<organism evidence="1">
    <name type="scientific">Eucalyptus grandis</name>
    <name type="common">Flooded gum</name>
    <dbReference type="NCBI Taxonomy" id="71139"/>
    <lineage>
        <taxon>Eukaryota</taxon>
        <taxon>Viridiplantae</taxon>
        <taxon>Streptophyta</taxon>
        <taxon>Embryophyta</taxon>
        <taxon>Tracheophyta</taxon>
        <taxon>Spermatophyta</taxon>
        <taxon>Magnoliopsida</taxon>
        <taxon>eudicotyledons</taxon>
        <taxon>Gunneridae</taxon>
        <taxon>Pentapetalae</taxon>
        <taxon>rosids</taxon>
        <taxon>malvids</taxon>
        <taxon>Myrtales</taxon>
        <taxon>Myrtaceae</taxon>
        <taxon>Myrtoideae</taxon>
        <taxon>Eucalypteae</taxon>
        <taxon>Eucalyptus</taxon>
    </lineage>
</organism>
<proteinExistence type="predicted"/>
<sequence>MSASLSYKSLIRFSQSRSGGKSYSDGAVTFLFIHFFYRNIINLTRRIISETLASVNQRKDSSSSFRFFARDNTTLTSWDESLRAALEGLPRLVPASPGHAFDVLDFGRYCIVREKDPGSVR</sequence>
<dbReference type="InParanoid" id="A0A059DHE9"/>
<protein>
    <submittedName>
        <fullName evidence="1">Uncharacterized protein</fullName>
    </submittedName>
</protein>
<dbReference type="Gramene" id="KCW89660">
    <property type="protein sequence ID" value="KCW89660"/>
    <property type="gene ID" value="EUGRSUZ_A01930"/>
</dbReference>
<accession>A0A059DHE9</accession>
<gene>
    <name evidence="1" type="ORF">EUGRSUZ_A01930</name>
</gene>
<evidence type="ECO:0000313" key="1">
    <source>
        <dbReference type="EMBL" id="KCW89660.1"/>
    </source>
</evidence>
<dbReference type="EMBL" id="KK198753">
    <property type="protein sequence ID" value="KCW89660.1"/>
    <property type="molecule type" value="Genomic_DNA"/>
</dbReference>
<reference evidence="1" key="1">
    <citation type="submission" date="2013-07" db="EMBL/GenBank/DDBJ databases">
        <title>The genome of Eucalyptus grandis.</title>
        <authorList>
            <person name="Schmutz J."/>
            <person name="Hayes R."/>
            <person name="Myburg A."/>
            <person name="Tuskan G."/>
            <person name="Grattapaglia D."/>
            <person name="Rokhsar D.S."/>
        </authorList>
    </citation>
    <scope>NUCLEOTIDE SEQUENCE</scope>
    <source>
        <tissue evidence="1">Leaf extractions</tissue>
    </source>
</reference>
<dbReference type="AlphaFoldDB" id="A0A059DHE9"/>